<evidence type="ECO:0000313" key="3">
    <source>
        <dbReference type="Proteomes" id="UP001063350"/>
    </source>
</evidence>
<name>A0A915UB30_9BACT</name>
<evidence type="ECO:0000313" key="2">
    <source>
        <dbReference type="EMBL" id="BCO10566.1"/>
    </source>
</evidence>
<feature type="compositionally biased region" description="Basic and acidic residues" evidence="1">
    <location>
        <begin position="19"/>
        <end position="35"/>
    </location>
</feature>
<dbReference type="KEGG" id="ddu:GF1_29420"/>
<protein>
    <submittedName>
        <fullName evidence="2">Uncharacterized protein</fullName>
    </submittedName>
</protein>
<feature type="region of interest" description="Disordered" evidence="1">
    <location>
        <begin position="1"/>
        <end position="44"/>
    </location>
</feature>
<evidence type="ECO:0000256" key="1">
    <source>
        <dbReference type="SAM" id="MobiDB-lite"/>
    </source>
</evidence>
<proteinExistence type="predicted"/>
<dbReference type="EMBL" id="AP024233">
    <property type="protein sequence ID" value="BCO10566.1"/>
    <property type="molecule type" value="Genomic_DNA"/>
</dbReference>
<dbReference type="AlphaFoldDB" id="A0A915UB30"/>
<reference evidence="2" key="1">
    <citation type="submission" date="2020-12" db="EMBL/GenBank/DDBJ databases">
        <title>Desulfobium dissulfuricans gen. nov., sp. nov., a novel mesophilic, sulfate-reducing bacterium isolated from a deep-sea hydrothermal vent.</title>
        <authorList>
            <person name="Hashimoto Y."/>
            <person name="Tame A."/>
            <person name="Sawayama S."/>
            <person name="Miyazaki J."/>
            <person name="Takai K."/>
            <person name="Nakagawa S."/>
        </authorList>
    </citation>
    <scope>NUCLEOTIDE SEQUENCE</scope>
    <source>
        <strain evidence="2">GF1</strain>
    </source>
</reference>
<accession>A0A915UB30</accession>
<sequence>MTEETKKKILETAEQEAEEITRKASEEAKEAVEKNLKKKSGTSG</sequence>
<organism evidence="2 3">
    <name type="scientific">Desulfolithobacter dissulfuricans</name>
    <dbReference type="NCBI Taxonomy" id="2795293"/>
    <lineage>
        <taxon>Bacteria</taxon>
        <taxon>Pseudomonadati</taxon>
        <taxon>Thermodesulfobacteriota</taxon>
        <taxon>Desulfobulbia</taxon>
        <taxon>Desulfobulbales</taxon>
        <taxon>Desulfobulbaceae</taxon>
        <taxon>Desulfolithobacter</taxon>
    </lineage>
</organism>
<feature type="compositionally biased region" description="Basic and acidic residues" evidence="1">
    <location>
        <begin position="1"/>
        <end position="11"/>
    </location>
</feature>
<gene>
    <name evidence="2" type="ORF">GF1_29420</name>
</gene>
<dbReference type="Proteomes" id="UP001063350">
    <property type="component" value="Chromosome"/>
</dbReference>
<keyword evidence="3" id="KW-1185">Reference proteome</keyword>
<dbReference type="RefSeq" id="WP_267927294.1">
    <property type="nucleotide sequence ID" value="NZ_AP024233.1"/>
</dbReference>